<feature type="region of interest" description="Disordered" evidence="2">
    <location>
        <begin position="116"/>
        <end position="142"/>
    </location>
</feature>
<protein>
    <submittedName>
        <fullName evidence="4">N-acetylmuramoyl-L-alanineamidase</fullName>
    </submittedName>
</protein>
<dbReference type="RefSeq" id="WP_026736879.1">
    <property type="nucleotide sequence ID" value="NZ_AP019822.1"/>
</dbReference>
<sequence>MKRIFILMLLLISTVVFSETLEKVTYRNGVYTATFKEKRKINVSATFNQSQSVLALDFQNVTVKDGIPNNLRVNDQYVDNVSITEVAGISTISFYLKAGTQYRIVTRNGEVQVTFSGQNNNSNSVVKNQPSKNQNTQSGKKKKYTIVVDPGHGGKDSGALGNGYREKDFALAIGLKLANNLKKDYNVIMTRSTDVFIPLQTRAKIANDANADFFVSIHLNSGGASANGAEAFYYSKKESAYAAEVAKFENSVDSNYKDIPLSDFIINDIFYRINQQKSAAVATDALDSIISNFGLRRRGVYGANFAVLRGTNAPAILVEVGFITSYGDIDQYLSESGKERLAAGIANAIRKHFN</sequence>
<name>A0A510JAP5_9FUSO</name>
<dbReference type="GO" id="GO:0009253">
    <property type="term" value="P:peptidoglycan catabolic process"/>
    <property type="evidence" value="ECO:0007669"/>
    <property type="project" value="InterPro"/>
</dbReference>
<gene>
    <name evidence="4" type="ORF">JCM16774_0162</name>
</gene>
<dbReference type="AlphaFoldDB" id="A0A510JAP5"/>
<dbReference type="SMART" id="SM00646">
    <property type="entry name" value="Ami_3"/>
    <property type="match status" value="1"/>
</dbReference>
<proteinExistence type="predicted"/>
<accession>A0A510JAP5</accession>
<dbReference type="GO" id="GO:0008745">
    <property type="term" value="F:N-acetylmuramoyl-L-alanine amidase activity"/>
    <property type="evidence" value="ECO:0007669"/>
    <property type="project" value="InterPro"/>
</dbReference>
<evidence type="ECO:0000313" key="5">
    <source>
        <dbReference type="Proteomes" id="UP000321606"/>
    </source>
</evidence>
<keyword evidence="1" id="KW-0378">Hydrolase</keyword>
<dbReference type="InterPro" id="IPR002508">
    <property type="entry name" value="MurNAc-LAA_cat"/>
</dbReference>
<dbReference type="SUPFAM" id="SSF53187">
    <property type="entry name" value="Zn-dependent exopeptidases"/>
    <property type="match status" value="1"/>
</dbReference>
<dbReference type="Pfam" id="PF01520">
    <property type="entry name" value="Amidase_3"/>
    <property type="match status" value="1"/>
</dbReference>
<dbReference type="KEGG" id="lgo:JCM16774_0162"/>
<dbReference type="STRING" id="714315.GCA_000516535_00175"/>
<dbReference type="OrthoDB" id="9772024at2"/>
<dbReference type="Proteomes" id="UP000321606">
    <property type="component" value="Chromosome"/>
</dbReference>
<evidence type="ECO:0000256" key="1">
    <source>
        <dbReference type="ARBA" id="ARBA00022801"/>
    </source>
</evidence>
<dbReference type="EMBL" id="AP019822">
    <property type="protein sequence ID" value="BBM35255.1"/>
    <property type="molecule type" value="Genomic_DNA"/>
</dbReference>
<dbReference type="InterPro" id="IPR050695">
    <property type="entry name" value="N-acetylmuramoyl_amidase_3"/>
</dbReference>
<evidence type="ECO:0000259" key="3">
    <source>
        <dbReference type="SMART" id="SM00646"/>
    </source>
</evidence>
<evidence type="ECO:0000256" key="2">
    <source>
        <dbReference type="SAM" id="MobiDB-lite"/>
    </source>
</evidence>
<dbReference type="PANTHER" id="PTHR30404:SF0">
    <property type="entry name" value="N-ACETYLMURAMOYL-L-ALANINE AMIDASE AMIC"/>
    <property type="match status" value="1"/>
</dbReference>
<feature type="compositionally biased region" description="Low complexity" evidence="2">
    <location>
        <begin position="118"/>
        <end position="133"/>
    </location>
</feature>
<dbReference type="FunFam" id="3.40.630.40:FF:000005">
    <property type="entry name" value="N-acetylmuramoyl-L-alanine amidase (AmiA)"/>
    <property type="match status" value="1"/>
</dbReference>
<organism evidence="4 5">
    <name type="scientific">Pseudoleptotrichia goodfellowii</name>
    <dbReference type="NCBI Taxonomy" id="157692"/>
    <lineage>
        <taxon>Bacteria</taxon>
        <taxon>Fusobacteriati</taxon>
        <taxon>Fusobacteriota</taxon>
        <taxon>Fusobacteriia</taxon>
        <taxon>Fusobacteriales</taxon>
        <taxon>Leptotrichiaceae</taxon>
        <taxon>Pseudoleptotrichia</taxon>
    </lineage>
</organism>
<reference evidence="4 5" key="1">
    <citation type="submission" date="2019-07" db="EMBL/GenBank/DDBJ databases">
        <title>Complete Genome Sequence of Leptotrichia goodfellowii Strain JCM 16774.</title>
        <authorList>
            <person name="Watanabe S."/>
            <person name="Cui L."/>
        </authorList>
    </citation>
    <scope>NUCLEOTIDE SEQUENCE [LARGE SCALE GENOMIC DNA]</scope>
    <source>
        <strain evidence="4 5">JCM16774</strain>
    </source>
</reference>
<dbReference type="PANTHER" id="PTHR30404">
    <property type="entry name" value="N-ACETYLMURAMOYL-L-ALANINE AMIDASE"/>
    <property type="match status" value="1"/>
</dbReference>
<dbReference type="Gene3D" id="3.40.630.40">
    <property type="entry name" value="Zn-dependent exopeptidases"/>
    <property type="match status" value="1"/>
</dbReference>
<dbReference type="CDD" id="cd02696">
    <property type="entry name" value="MurNAc-LAA"/>
    <property type="match status" value="1"/>
</dbReference>
<feature type="domain" description="MurNAc-LAA" evidence="3">
    <location>
        <begin position="203"/>
        <end position="350"/>
    </location>
</feature>
<evidence type="ECO:0000313" key="4">
    <source>
        <dbReference type="EMBL" id="BBM35255.1"/>
    </source>
</evidence>
<dbReference type="GO" id="GO:0030288">
    <property type="term" value="C:outer membrane-bounded periplasmic space"/>
    <property type="evidence" value="ECO:0007669"/>
    <property type="project" value="TreeGrafter"/>
</dbReference>